<evidence type="ECO:0000256" key="1">
    <source>
        <dbReference type="SAM" id="Phobius"/>
    </source>
</evidence>
<comment type="caution">
    <text evidence="2">The sequence shown here is derived from an EMBL/GenBank/DDBJ whole genome shotgun (WGS) entry which is preliminary data.</text>
</comment>
<organism evidence="2 3">
    <name type="scientific">Candidatus Buchananbacteria bacterium RIFCSPHIGHO2_01_FULL_39_8</name>
    <dbReference type="NCBI Taxonomy" id="1797533"/>
    <lineage>
        <taxon>Bacteria</taxon>
        <taxon>Candidatus Buchananiibacteriota</taxon>
    </lineage>
</organism>
<feature type="transmembrane region" description="Helical" evidence="1">
    <location>
        <begin position="197"/>
        <end position="215"/>
    </location>
</feature>
<sequence length="465" mass="53958">MILIILKILVAYFLPWLIGYLALELIDRDKKFCFGYKFFASFLLGNGFFTLQTFALAVWGFSLSLSLFFGIIIVDLILLEALLWFFQKRLAIPRFKVNKNLFIDLSTPQKFLLALFLILIMLKAGFSFWQVAHSPIYEFDAWNNWSLRAKVIYTEQKIPLEAGKPFYLGGGIKSYPLNDGIWKVWLAEVLGEWNDQLVNVSSVFIYLILTGIFYFSLPKILNFSSKIIATYLLASLPFLYFHSWIPYADLEFTAYLFLAVSTLMSFLKRENPDRDESLPRLYLSAIALALAIWTKNEGFAVVLPVILGLSLVFAFSKLWQLKYWLYYWLTVAIVASPWLIFRFVNHLDILSGDSSTFQLVSNSRFLVDWFSSVFLRGHFNFLWLFLLLLLIFKAKLIWQDLSLRNLSLVLISLFLLYNGIILFTDKAYDLSAMNRVNLQISPLALLLTVLILRRIIPSLNKDDYE</sequence>
<evidence type="ECO:0000313" key="3">
    <source>
        <dbReference type="Proteomes" id="UP000176241"/>
    </source>
</evidence>
<feature type="transmembrane region" description="Helical" evidence="1">
    <location>
        <begin position="6"/>
        <end position="26"/>
    </location>
</feature>
<name>A0A1G1Y3N2_9BACT</name>
<feature type="transmembrane region" description="Helical" evidence="1">
    <location>
        <begin position="403"/>
        <end position="424"/>
    </location>
</feature>
<keyword evidence="1" id="KW-0472">Membrane</keyword>
<feature type="transmembrane region" description="Helical" evidence="1">
    <location>
        <begin position="38"/>
        <end position="61"/>
    </location>
</feature>
<feature type="transmembrane region" description="Helical" evidence="1">
    <location>
        <begin position="227"/>
        <end position="246"/>
    </location>
</feature>
<reference evidence="2 3" key="1">
    <citation type="journal article" date="2016" name="Nat. Commun.">
        <title>Thousands of microbial genomes shed light on interconnected biogeochemical processes in an aquifer system.</title>
        <authorList>
            <person name="Anantharaman K."/>
            <person name="Brown C.T."/>
            <person name="Hug L.A."/>
            <person name="Sharon I."/>
            <person name="Castelle C.J."/>
            <person name="Probst A.J."/>
            <person name="Thomas B.C."/>
            <person name="Singh A."/>
            <person name="Wilkins M.J."/>
            <person name="Karaoz U."/>
            <person name="Brodie E.L."/>
            <person name="Williams K.H."/>
            <person name="Hubbard S.S."/>
            <person name="Banfield J.F."/>
        </authorList>
    </citation>
    <scope>NUCLEOTIDE SEQUENCE [LARGE SCALE GENOMIC DNA]</scope>
</reference>
<feature type="transmembrane region" description="Helical" evidence="1">
    <location>
        <begin position="436"/>
        <end position="456"/>
    </location>
</feature>
<gene>
    <name evidence="2" type="ORF">A2731_01175</name>
</gene>
<dbReference type="EMBL" id="MHIC01000002">
    <property type="protein sequence ID" value="OGY46167.1"/>
    <property type="molecule type" value="Genomic_DNA"/>
</dbReference>
<feature type="transmembrane region" description="Helical" evidence="1">
    <location>
        <begin position="67"/>
        <end position="86"/>
    </location>
</feature>
<feature type="transmembrane region" description="Helical" evidence="1">
    <location>
        <begin position="111"/>
        <end position="132"/>
    </location>
</feature>
<keyword evidence="1" id="KW-1133">Transmembrane helix</keyword>
<evidence type="ECO:0008006" key="4">
    <source>
        <dbReference type="Google" id="ProtNLM"/>
    </source>
</evidence>
<keyword evidence="1" id="KW-0812">Transmembrane</keyword>
<feature type="transmembrane region" description="Helical" evidence="1">
    <location>
        <begin position="369"/>
        <end position="391"/>
    </location>
</feature>
<dbReference type="AlphaFoldDB" id="A0A1G1Y3N2"/>
<protein>
    <recommendedName>
        <fullName evidence="4">Glycosyltransferase RgtA/B/C/D-like domain-containing protein</fullName>
    </recommendedName>
</protein>
<evidence type="ECO:0000313" key="2">
    <source>
        <dbReference type="EMBL" id="OGY46167.1"/>
    </source>
</evidence>
<feature type="transmembrane region" description="Helical" evidence="1">
    <location>
        <begin position="277"/>
        <end position="293"/>
    </location>
</feature>
<proteinExistence type="predicted"/>
<feature type="transmembrane region" description="Helical" evidence="1">
    <location>
        <begin position="323"/>
        <end position="341"/>
    </location>
</feature>
<feature type="transmembrane region" description="Helical" evidence="1">
    <location>
        <begin position="299"/>
        <end position="316"/>
    </location>
</feature>
<feature type="transmembrane region" description="Helical" evidence="1">
    <location>
        <begin position="252"/>
        <end position="268"/>
    </location>
</feature>
<dbReference type="STRING" id="1797533.A2731_01175"/>
<accession>A0A1G1Y3N2</accession>
<dbReference type="Proteomes" id="UP000176241">
    <property type="component" value="Unassembled WGS sequence"/>
</dbReference>